<sequence>MRRGARGPRSAAVGARPNRARVAAASATRREIKATPTCIRSDISHLTAFGGVVGKGLFLVKRGAPAHGTSFHRLGGGCFSSSR</sequence>
<accession>A0ABN8HPI4</accession>
<keyword evidence="3" id="KW-1185">Reference proteome</keyword>
<feature type="non-terminal residue" evidence="2">
    <location>
        <position position="1"/>
    </location>
</feature>
<dbReference type="Proteomes" id="UP000837857">
    <property type="component" value="Chromosome 10"/>
</dbReference>
<organism evidence="2 3">
    <name type="scientific">Iphiclides podalirius</name>
    <name type="common">scarce swallowtail</name>
    <dbReference type="NCBI Taxonomy" id="110791"/>
    <lineage>
        <taxon>Eukaryota</taxon>
        <taxon>Metazoa</taxon>
        <taxon>Ecdysozoa</taxon>
        <taxon>Arthropoda</taxon>
        <taxon>Hexapoda</taxon>
        <taxon>Insecta</taxon>
        <taxon>Pterygota</taxon>
        <taxon>Neoptera</taxon>
        <taxon>Endopterygota</taxon>
        <taxon>Lepidoptera</taxon>
        <taxon>Glossata</taxon>
        <taxon>Ditrysia</taxon>
        <taxon>Papilionoidea</taxon>
        <taxon>Papilionidae</taxon>
        <taxon>Papilioninae</taxon>
        <taxon>Iphiclides</taxon>
    </lineage>
</organism>
<feature type="region of interest" description="Disordered" evidence="1">
    <location>
        <begin position="1"/>
        <end position="27"/>
    </location>
</feature>
<evidence type="ECO:0000313" key="2">
    <source>
        <dbReference type="EMBL" id="CAH2037246.1"/>
    </source>
</evidence>
<name>A0ABN8HPI4_9NEOP</name>
<evidence type="ECO:0000256" key="1">
    <source>
        <dbReference type="SAM" id="MobiDB-lite"/>
    </source>
</evidence>
<proteinExistence type="predicted"/>
<evidence type="ECO:0000313" key="3">
    <source>
        <dbReference type="Proteomes" id="UP000837857"/>
    </source>
</evidence>
<reference evidence="2" key="1">
    <citation type="submission" date="2022-03" db="EMBL/GenBank/DDBJ databases">
        <authorList>
            <person name="Martin H S."/>
        </authorList>
    </citation>
    <scope>NUCLEOTIDE SEQUENCE</scope>
</reference>
<gene>
    <name evidence="2" type="ORF">IPOD504_LOCUS1084</name>
</gene>
<protein>
    <submittedName>
        <fullName evidence="2">Uncharacterized protein</fullName>
    </submittedName>
</protein>
<feature type="compositionally biased region" description="Low complexity" evidence="1">
    <location>
        <begin position="11"/>
        <end position="27"/>
    </location>
</feature>
<dbReference type="EMBL" id="OW152822">
    <property type="protein sequence ID" value="CAH2037246.1"/>
    <property type="molecule type" value="Genomic_DNA"/>
</dbReference>